<protein>
    <submittedName>
        <fullName evidence="4">Fibrocystin-L-like</fullName>
    </submittedName>
</protein>
<sequence length="1588" mass="170124">MLFEVWNQTFQSLNQFDWDTSASDYHSVHVLEASSPEDHQLGVDYFMGRLRGFFVPPRTGDYQFKIIADDDAKLYFSLTGDPKNKSQIAFLDRNIGNWYANAKQTSEKILLTANQSYYLEAVYRERAGRDYLQIGAVFFDVPMVRADTPFAMNEVQKIKTSSVLALEQQTVTVEGATYEKQEVVVKTSSCSTANCSYKLKFGQLVTGDLSMSSSADEMETALNSLVSPDAVSVTMAASSGTTTYTIEFQSTQNNLPLLVVVKDDPSLDITVSKTVDFSPISLDNFNIMMENSSTVDLSSSSTAQEVQQSLMDLFSVQCETIGTPRAYYEQGFEVGEVGEVDDHIIRDEEPYCGRGLLKNPPSVFIAGKTLKPGTSETVKAFDVRYNKWLCTAHRGEMKNRIQLKQRWVDRNGQEHSSWQTYDDGSLDFSSAKWNFKCIDIFDITTKSSFYESHQTGYPLLVEHIKLFRADGQDFFIDNLYIGNDQPQYLRTKPAVQPNGILVMDVNVRKRGYSFDITFTSGKCGFGYPLLSIKDAVKTVDEKNRAVYTSTAWPNGVSISVARQENASEPVGGTFGLSLNGSEPQIDVSFEATAGKLKELLEGSFDVGTVKVGRQGSCMGYTWSIEWLSKGGSHPLLQVDGDNLTGNKVDVNASKSVEGQFLMGPIPGEFLRQLYDKPQVEVIVNTIPSSCSKEQCTFEFSDDYTAKVESSTPASGTAGTSLTLTGSGFSTTKEMNLVTIGGVSCEVTAATDTSITCSMGEVAAGTHKISVEIEGQGLARYPNGPLSFQFELGLTTINPTFGSLAGGTKVTITGSGFSQDKEDVDVSVGTQACRIDSVSYSEIICVIALNAEAPDSSVDADVTVTVNGVSKDLSSSFTFDPTKTPTITSISPTKSHVDGGDELTITGTGFTVSGAVVSIGEGDCEVTSQTDTEIKCTIPEHNPGTFFLELAITDQGFAKTNGISFLYDLEVTGIFPDYGSLQGQTEVAITGSGFGTNASDVSVSLGDLGCEVKAVNDDSIRCITASSGRTHKVDNSGKHNSYGLGYKWNPQVLTILAGDVVVWKWTTLDYVTGITYSVHQTATADAVDYDGTGFYSGSPTPNDVFVHRFSAPGTYYYSSEEVAQNSQLYMKGVVKVIEATSSSHRLTVEVAGHEAQYDTKSGATAPVSPDACPGTATTISGCDTPKSSGDDADSFYFAYWICSTPVISKVTPNQGDSSTTVTIQGKGFSTEKCDNEISVGDFSCDVQTSTDTELTCHVDPANSMKVGEPQLVSVNVKNSGRALNQIKSPAEQGFTLKPRIDSISRHEGSVSGGTEITISGSGFVAVGDGAVSVRIGDRGCLVQSRTYTQIVCITSNTGGSGRARRAASSDLSLEVGSQQAVCSSDCSFSFADSKTPQVDTITPQTISAGSTAVTITGSKFTTDPSSVRVTIGDVECSITSATEIEIQCTVSYVPAGSQEVVVNIADKGDANFNTGNTVTSSRVISSVVPATGSTAGGQVITISGNGFVEGNTEVKIDGQVCDLESVSLSEVKCKTRSHAAGKVKLKVKSNDGDYPAQDYEYSAAATPTVTSVTPSKGQFIFIWLGVHGK</sequence>
<keyword evidence="3" id="KW-1185">Reference proteome</keyword>
<dbReference type="FunFam" id="2.60.40.10:FF:000616">
    <property type="entry name" value="PKHD1 like 1"/>
    <property type="match status" value="1"/>
</dbReference>
<dbReference type="InterPro" id="IPR014756">
    <property type="entry name" value="Ig_E-set"/>
</dbReference>
<dbReference type="GeneID" id="110981272"/>
<dbReference type="SUPFAM" id="SSF49503">
    <property type="entry name" value="Cupredoxins"/>
    <property type="match status" value="1"/>
</dbReference>
<dbReference type="PANTHER" id="PTHR46769">
    <property type="entry name" value="POLYCYSTIC KIDNEY AND HEPATIC DISEASE 1 (AUTOSOMAL RECESSIVE)-LIKE 1"/>
    <property type="match status" value="1"/>
</dbReference>
<dbReference type="InterPro" id="IPR002909">
    <property type="entry name" value="IPT_dom"/>
</dbReference>
<gene>
    <name evidence="4" type="primary">LOC110981272</name>
</gene>
<dbReference type="InterPro" id="IPR037524">
    <property type="entry name" value="PA14/GLEYA"/>
</dbReference>
<feature type="domain" description="PA14" evidence="2">
    <location>
        <begin position="1"/>
        <end position="157"/>
    </location>
</feature>
<evidence type="ECO:0000313" key="3">
    <source>
        <dbReference type="Proteomes" id="UP000694845"/>
    </source>
</evidence>
<reference evidence="4" key="1">
    <citation type="submission" date="2025-08" db="UniProtKB">
        <authorList>
            <consortium name="RefSeq"/>
        </authorList>
    </citation>
    <scope>IDENTIFICATION</scope>
</reference>
<dbReference type="InterPro" id="IPR011658">
    <property type="entry name" value="PA14_dom"/>
</dbReference>
<dbReference type="PANTHER" id="PTHR46769:SF2">
    <property type="entry name" value="FIBROCYSTIN-L ISOFORM 2 PRECURSOR-RELATED"/>
    <property type="match status" value="1"/>
</dbReference>
<dbReference type="InterPro" id="IPR013783">
    <property type="entry name" value="Ig-like_fold"/>
</dbReference>
<dbReference type="OMA" id="CTTQAAS"/>
<dbReference type="OrthoDB" id="120976at2759"/>
<evidence type="ECO:0000313" key="4">
    <source>
        <dbReference type="RefSeq" id="XP_022094389.1"/>
    </source>
</evidence>
<dbReference type="Pfam" id="PF07691">
    <property type="entry name" value="PA14"/>
    <property type="match status" value="1"/>
</dbReference>
<dbReference type="SUPFAM" id="SSF81296">
    <property type="entry name" value="E set domains"/>
    <property type="match status" value="8"/>
</dbReference>
<organism evidence="3 4">
    <name type="scientific">Acanthaster planci</name>
    <name type="common">Crown-of-thorns starfish</name>
    <dbReference type="NCBI Taxonomy" id="133434"/>
    <lineage>
        <taxon>Eukaryota</taxon>
        <taxon>Metazoa</taxon>
        <taxon>Echinodermata</taxon>
        <taxon>Eleutherozoa</taxon>
        <taxon>Asterozoa</taxon>
        <taxon>Asteroidea</taxon>
        <taxon>Valvatacea</taxon>
        <taxon>Valvatida</taxon>
        <taxon>Acanthasteridae</taxon>
        <taxon>Acanthaster</taxon>
    </lineage>
</organism>
<dbReference type="CDD" id="cd00102">
    <property type="entry name" value="IPT"/>
    <property type="match status" value="1"/>
</dbReference>
<dbReference type="SMART" id="SM00429">
    <property type="entry name" value="IPT"/>
    <property type="match status" value="8"/>
</dbReference>
<evidence type="ECO:0000259" key="2">
    <source>
        <dbReference type="PROSITE" id="PS51820"/>
    </source>
</evidence>
<dbReference type="RefSeq" id="XP_022094389.1">
    <property type="nucleotide sequence ID" value="XM_022238697.1"/>
</dbReference>
<dbReference type="Gene3D" id="2.60.40.420">
    <property type="entry name" value="Cupredoxins - blue copper proteins"/>
    <property type="match status" value="1"/>
</dbReference>
<dbReference type="Gene3D" id="2.60.120.1560">
    <property type="match status" value="1"/>
</dbReference>
<dbReference type="Proteomes" id="UP000694845">
    <property type="component" value="Unplaced"/>
</dbReference>
<keyword evidence="1" id="KW-0732">Signal</keyword>
<accession>A0A8B7YM92</accession>
<dbReference type="Pfam" id="PF01833">
    <property type="entry name" value="TIG"/>
    <property type="match status" value="8"/>
</dbReference>
<name>A0A8B7YM92_ACAPL</name>
<dbReference type="FunFam" id="2.60.40.10:FF:002342">
    <property type="entry name" value="Uncharacterized protein"/>
    <property type="match status" value="1"/>
</dbReference>
<dbReference type="InterPro" id="IPR052387">
    <property type="entry name" value="Fibrocystin"/>
</dbReference>
<dbReference type="PROSITE" id="PS51820">
    <property type="entry name" value="PA14"/>
    <property type="match status" value="1"/>
</dbReference>
<dbReference type="Gene3D" id="2.60.40.10">
    <property type="entry name" value="Immunoglobulins"/>
    <property type="match status" value="8"/>
</dbReference>
<dbReference type="InterPro" id="IPR008972">
    <property type="entry name" value="Cupredoxin"/>
</dbReference>
<proteinExistence type="predicted"/>
<dbReference type="SUPFAM" id="SSF56988">
    <property type="entry name" value="Anthrax protective antigen"/>
    <property type="match status" value="1"/>
</dbReference>
<evidence type="ECO:0000256" key="1">
    <source>
        <dbReference type="ARBA" id="ARBA00022729"/>
    </source>
</evidence>
<dbReference type="CDD" id="cd00603">
    <property type="entry name" value="IPT_PCSR"/>
    <property type="match status" value="7"/>
</dbReference>
<dbReference type="KEGG" id="aplc:110981272"/>